<dbReference type="Pfam" id="PF05144">
    <property type="entry name" value="Phage_CRI"/>
    <property type="match status" value="1"/>
</dbReference>
<dbReference type="Proteomes" id="UP000251002">
    <property type="component" value="Unassembled WGS sequence"/>
</dbReference>
<keyword evidence="3" id="KW-1185">Reference proteome</keyword>
<dbReference type="EMBL" id="QLZR01000001">
    <property type="protein sequence ID" value="RAZ81524.1"/>
    <property type="molecule type" value="Genomic_DNA"/>
</dbReference>
<feature type="domain" description="Replication-associated protein G2P N-terminal" evidence="1">
    <location>
        <begin position="1"/>
        <end position="192"/>
    </location>
</feature>
<sequence length="309" mass="36557">MFDTVKLKLESIHISETKLQQLNASKVVTYYKKETGELIDKYQFSTLDIPFIIYFTDSQRLLLQLSIPKFLFGENVTNIKPRDIDIFWEKLKTQMYELLGVEVEKEEWVIQRVDICWNFQVGSKVSEYIDHLGKKKLPRKNTICINQNETVMYKNKSNSIMFYDKQKECEKRKQNSEIIHKAKGILRLEITPSMHDVKKYIVRRQAHQVLSVKFFKFIVEKTLRLISLNEISDDKVKITQEWLNGKKHARVETVLGFQRIHQSIGVVRTKELYGSTYYSRIKLIEEIGFPIDNTLPPLKIKWEELSVTE</sequence>
<dbReference type="AlphaFoldDB" id="A0A365L7W9"/>
<accession>A0A365L7W9</accession>
<evidence type="ECO:0000313" key="3">
    <source>
        <dbReference type="Proteomes" id="UP000251002"/>
    </source>
</evidence>
<dbReference type="RefSeq" id="WP_112222170.1">
    <property type="nucleotide sequence ID" value="NZ_CP196859.1"/>
</dbReference>
<dbReference type="GO" id="GO:0006260">
    <property type="term" value="P:DNA replication"/>
    <property type="evidence" value="ECO:0007669"/>
    <property type="project" value="InterPro"/>
</dbReference>
<proteinExistence type="predicted"/>
<gene>
    <name evidence="2" type="ORF">DP120_04420</name>
</gene>
<comment type="caution">
    <text evidence="2">The sequence shown here is derived from an EMBL/GenBank/DDBJ whole genome shotgun (WGS) entry which is preliminary data.</text>
</comment>
<organism evidence="2 3">
    <name type="scientific">Planococcus halotolerans</name>
    <dbReference type="NCBI Taxonomy" id="2233542"/>
    <lineage>
        <taxon>Bacteria</taxon>
        <taxon>Bacillati</taxon>
        <taxon>Bacillota</taxon>
        <taxon>Bacilli</taxon>
        <taxon>Bacillales</taxon>
        <taxon>Caryophanaceae</taxon>
        <taxon>Planococcus</taxon>
    </lineage>
</organism>
<name>A0A365L7W9_9BACL</name>
<reference evidence="2 3" key="1">
    <citation type="submission" date="2018-06" db="EMBL/GenBank/DDBJ databases">
        <title>The draft genome sequences of strains SCU63 and S1.</title>
        <authorList>
            <person name="Gan L."/>
        </authorList>
    </citation>
    <scope>NUCLEOTIDE SEQUENCE [LARGE SCALE GENOMIC DNA]</scope>
    <source>
        <strain evidence="2 3">SCU63</strain>
    </source>
</reference>
<protein>
    <recommendedName>
        <fullName evidence="1">Replication-associated protein G2P N-terminal domain-containing protein</fullName>
    </recommendedName>
</protein>
<evidence type="ECO:0000313" key="2">
    <source>
        <dbReference type="EMBL" id="RAZ81524.1"/>
    </source>
</evidence>
<dbReference type="InterPro" id="IPR022686">
    <property type="entry name" value="G2P_N"/>
</dbReference>
<evidence type="ECO:0000259" key="1">
    <source>
        <dbReference type="Pfam" id="PF05144"/>
    </source>
</evidence>